<protein>
    <submittedName>
        <fullName evidence="8">MFS transporter</fullName>
    </submittedName>
</protein>
<dbReference type="RefSeq" id="WP_179913374.1">
    <property type="nucleotide sequence ID" value="NZ_JACBYE010000020.1"/>
</dbReference>
<accession>A0A853EVY9</accession>
<dbReference type="InterPro" id="IPR020846">
    <property type="entry name" value="MFS_dom"/>
</dbReference>
<organism evidence="8 9">
    <name type="scientific">Sanguibacter inulinus</name>
    <dbReference type="NCBI Taxonomy" id="60922"/>
    <lineage>
        <taxon>Bacteria</taxon>
        <taxon>Bacillati</taxon>
        <taxon>Actinomycetota</taxon>
        <taxon>Actinomycetes</taxon>
        <taxon>Micrococcales</taxon>
        <taxon>Sanguibacteraceae</taxon>
        <taxon>Sanguibacter</taxon>
    </lineage>
</organism>
<dbReference type="GO" id="GO:0022857">
    <property type="term" value="F:transmembrane transporter activity"/>
    <property type="evidence" value="ECO:0007669"/>
    <property type="project" value="InterPro"/>
</dbReference>
<dbReference type="Gene3D" id="1.20.1720.10">
    <property type="entry name" value="Multidrug resistance protein D"/>
    <property type="match status" value="1"/>
</dbReference>
<keyword evidence="4 6" id="KW-0472">Membrane</keyword>
<dbReference type="Proteomes" id="UP000561011">
    <property type="component" value="Unassembled WGS sequence"/>
</dbReference>
<proteinExistence type="predicted"/>
<evidence type="ECO:0000313" key="9">
    <source>
        <dbReference type="Proteomes" id="UP000561011"/>
    </source>
</evidence>
<feature type="transmembrane region" description="Helical" evidence="6">
    <location>
        <begin position="211"/>
        <end position="230"/>
    </location>
</feature>
<feature type="region of interest" description="Disordered" evidence="5">
    <location>
        <begin position="1"/>
        <end position="53"/>
    </location>
</feature>
<keyword evidence="3 6" id="KW-1133">Transmembrane helix</keyword>
<keyword evidence="9" id="KW-1185">Reference proteome</keyword>
<dbReference type="EMBL" id="JACBYE010000020">
    <property type="protein sequence ID" value="NYS93822.1"/>
    <property type="molecule type" value="Genomic_DNA"/>
</dbReference>
<feature type="transmembrane region" description="Helical" evidence="6">
    <location>
        <begin position="261"/>
        <end position="278"/>
    </location>
</feature>
<feature type="transmembrane region" description="Helical" evidence="6">
    <location>
        <begin position="183"/>
        <end position="205"/>
    </location>
</feature>
<feature type="transmembrane region" description="Helical" evidence="6">
    <location>
        <begin position="317"/>
        <end position="341"/>
    </location>
</feature>
<dbReference type="AlphaFoldDB" id="A0A853EVY9"/>
<feature type="transmembrane region" description="Helical" evidence="6">
    <location>
        <begin position="409"/>
        <end position="431"/>
    </location>
</feature>
<evidence type="ECO:0000256" key="4">
    <source>
        <dbReference type="ARBA" id="ARBA00023136"/>
    </source>
</evidence>
<name>A0A853EVY9_9MICO</name>
<dbReference type="Gene3D" id="1.20.1250.20">
    <property type="entry name" value="MFS general substrate transporter like domains"/>
    <property type="match status" value="1"/>
</dbReference>
<evidence type="ECO:0000256" key="1">
    <source>
        <dbReference type="ARBA" id="ARBA00004651"/>
    </source>
</evidence>
<feature type="transmembrane region" description="Helical" evidence="6">
    <location>
        <begin position="92"/>
        <end position="113"/>
    </location>
</feature>
<feature type="compositionally biased region" description="Polar residues" evidence="5">
    <location>
        <begin position="37"/>
        <end position="46"/>
    </location>
</feature>
<feature type="transmembrane region" description="Helical" evidence="6">
    <location>
        <begin position="61"/>
        <end position="86"/>
    </location>
</feature>
<dbReference type="Pfam" id="PF07690">
    <property type="entry name" value="MFS_1"/>
    <property type="match status" value="1"/>
</dbReference>
<evidence type="ECO:0000256" key="3">
    <source>
        <dbReference type="ARBA" id="ARBA00022989"/>
    </source>
</evidence>
<feature type="transmembrane region" description="Helical" evidence="6">
    <location>
        <begin position="451"/>
        <end position="469"/>
    </location>
</feature>
<evidence type="ECO:0000256" key="2">
    <source>
        <dbReference type="ARBA" id="ARBA00022692"/>
    </source>
</evidence>
<keyword evidence="2 6" id="KW-0812">Transmembrane</keyword>
<feature type="transmembrane region" description="Helical" evidence="6">
    <location>
        <begin position="353"/>
        <end position="371"/>
    </location>
</feature>
<feature type="domain" description="Major facilitator superfamily (MFS) profile" evidence="7">
    <location>
        <begin position="60"/>
        <end position="503"/>
    </location>
</feature>
<comment type="caution">
    <text evidence="8">The sequence shown here is derived from an EMBL/GenBank/DDBJ whole genome shotgun (WGS) entry which is preliminary data.</text>
</comment>
<dbReference type="InterPro" id="IPR011701">
    <property type="entry name" value="MFS"/>
</dbReference>
<feature type="transmembrane region" description="Helical" evidence="6">
    <location>
        <begin position="150"/>
        <end position="171"/>
    </location>
</feature>
<feature type="transmembrane region" description="Helical" evidence="6">
    <location>
        <begin position="125"/>
        <end position="144"/>
    </location>
</feature>
<reference evidence="8 9" key="1">
    <citation type="submission" date="2020-07" db="EMBL/GenBank/DDBJ databases">
        <title>MOT database genomes.</title>
        <authorList>
            <person name="Joseph S."/>
            <person name="Aduse-Opoku J."/>
            <person name="Hashim A."/>
            <person name="Wade W."/>
            <person name="Curtis M."/>
        </authorList>
    </citation>
    <scope>NUCLEOTIDE SEQUENCE [LARGE SCALE GENOMIC DNA]</scope>
    <source>
        <strain evidence="8 9">DSM 100099</strain>
    </source>
</reference>
<dbReference type="SUPFAM" id="SSF103473">
    <property type="entry name" value="MFS general substrate transporter"/>
    <property type="match status" value="1"/>
</dbReference>
<feature type="transmembrane region" description="Helical" evidence="6">
    <location>
        <begin position="284"/>
        <end position="305"/>
    </location>
</feature>
<evidence type="ECO:0000256" key="6">
    <source>
        <dbReference type="SAM" id="Phobius"/>
    </source>
</evidence>
<feature type="transmembrane region" description="Helical" evidence="6">
    <location>
        <begin position="475"/>
        <end position="495"/>
    </location>
</feature>
<dbReference type="PANTHER" id="PTHR23501">
    <property type="entry name" value="MAJOR FACILITATOR SUPERFAMILY"/>
    <property type="match status" value="1"/>
</dbReference>
<feature type="transmembrane region" description="Helical" evidence="6">
    <location>
        <begin position="383"/>
        <end position="403"/>
    </location>
</feature>
<feature type="compositionally biased region" description="Low complexity" evidence="5">
    <location>
        <begin position="9"/>
        <end position="34"/>
    </location>
</feature>
<evidence type="ECO:0000256" key="5">
    <source>
        <dbReference type="SAM" id="MobiDB-lite"/>
    </source>
</evidence>
<dbReference type="GO" id="GO:0005886">
    <property type="term" value="C:plasma membrane"/>
    <property type="evidence" value="ECO:0007669"/>
    <property type="project" value="UniProtKB-SubCell"/>
</dbReference>
<gene>
    <name evidence="8" type="ORF">HZZ10_09845</name>
</gene>
<sequence>MTTAPPAPGSTTAEGTAASTGTTTSGATGPHTAGRGASQSGEQTAPGSGPDRRRVATSPMFVGMIALVSLGAFESLAVSTAMPVIAASLDGLALYAPAFALTIATSVMGMVLAGRSTDRGTVGPSLLGGVGVFVLGLLLAGLAPSMGVLLVGRALQGLGSGAYIVALYMIVARQYSGAARAKVLAAFSTAWVVPSLVGPLLAGIVVSHLGWRWVFLSVAILAVPAVLMLVSAVRDSARTATTAGDDPAAPPATGPASRRGALWWAAAASAGVALMSLGTENHSAPGYTMIAVGAVVVLAVAPRLLPRGTLRAGRGLPTVIALRGLVASSFYAAEVFLPLILQQERGFSPARSGIVLTAGAVTWALGSLMRSRLTWSSAAFLRLGTWLVVVAIAGVALLVIPSVPAELTYVAWAAGGLGLGMVFPTLAILVFDLSPTHEQGSNTSSLQVADALSSAFLLALAGIAIAWLVPSVGGFGYLGAFVLAGLVAVVAAVVAPRATANAPAMADATTTKAGAAG</sequence>
<evidence type="ECO:0000313" key="8">
    <source>
        <dbReference type="EMBL" id="NYS93822.1"/>
    </source>
</evidence>
<dbReference type="PROSITE" id="PS50850">
    <property type="entry name" value="MFS"/>
    <property type="match status" value="1"/>
</dbReference>
<dbReference type="PANTHER" id="PTHR23501:SF154">
    <property type="entry name" value="MULTIDRUG-EFFLUX TRANSPORTER RV1634-RELATED"/>
    <property type="match status" value="1"/>
</dbReference>
<dbReference type="InterPro" id="IPR036259">
    <property type="entry name" value="MFS_trans_sf"/>
</dbReference>
<comment type="subcellular location">
    <subcellularLocation>
        <location evidence="1">Cell membrane</location>
        <topology evidence="1">Multi-pass membrane protein</topology>
    </subcellularLocation>
</comment>
<evidence type="ECO:0000259" key="7">
    <source>
        <dbReference type="PROSITE" id="PS50850"/>
    </source>
</evidence>